<evidence type="ECO:0000256" key="1">
    <source>
        <dbReference type="SAM" id="MobiDB-lite"/>
    </source>
</evidence>
<organism evidence="3 4">
    <name type="scientific">Cuscuta campestris</name>
    <dbReference type="NCBI Taxonomy" id="132261"/>
    <lineage>
        <taxon>Eukaryota</taxon>
        <taxon>Viridiplantae</taxon>
        <taxon>Streptophyta</taxon>
        <taxon>Embryophyta</taxon>
        <taxon>Tracheophyta</taxon>
        <taxon>Spermatophyta</taxon>
        <taxon>Magnoliopsida</taxon>
        <taxon>eudicotyledons</taxon>
        <taxon>Gunneridae</taxon>
        <taxon>Pentapetalae</taxon>
        <taxon>asterids</taxon>
        <taxon>lamiids</taxon>
        <taxon>Solanales</taxon>
        <taxon>Convolvulaceae</taxon>
        <taxon>Cuscuteae</taxon>
        <taxon>Cuscuta</taxon>
        <taxon>Cuscuta subgen. Grammica</taxon>
        <taxon>Cuscuta sect. Cleistogrammica</taxon>
    </lineage>
</organism>
<dbReference type="Gene3D" id="3.40.30.10">
    <property type="entry name" value="Glutaredoxin"/>
    <property type="match status" value="1"/>
</dbReference>
<name>A0A484N5W7_9ASTE</name>
<keyword evidence="4" id="KW-1185">Reference proteome</keyword>
<reference evidence="3 4" key="1">
    <citation type="submission" date="2018-04" db="EMBL/GenBank/DDBJ databases">
        <authorList>
            <person name="Vogel A."/>
        </authorList>
    </citation>
    <scope>NUCLEOTIDE SEQUENCE [LARGE SCALE GENOMIC DNA]</scope>
</reference>
<proteinExistence type="predicted"/>
<accession>A0A484N5W7</accession>
<evidence type="ECO:0000313" key="4">
    <source>
        <dbReference type="Proteomes" id="UP000595140"/>
    </source>
</evidence>
<dbReference type="EMBL" id="OOIL02006049">
    <property type="protein sequence ID" value="VFQ96503.1"/>
    <property type="molecule type" value="Genomic_DNA"/>
</dbReference>
<dbReference type="CDD" id="cd03031">
    <property type="entry name" value="GRX_GRX_like"/>
    <property type="match status" value="1"/>
</dbReference>
<dbReference type="AlphaFoldDB" id="A0A484N5W7"/>
<dbReference type="Pfam" id="PF23733">
    <property type="entry name" value="GRXCR1-2_C"/>
    <property type="match status" value="1"/>
</dbReference>
<feature type="region of interest" description="Disordered" evidence="1">
    <location>
        <begin position="116"/>
        <end position="143"/>
    </location>
</feature>
<dbReference type="InterPro" id="IPR002109">
    <property type="entry name" value="Glutaredoxin"/>
</dbReference>
<dbReference type="SUPFAM" id="SSF52833">
    <property type="entry name" value="Thioredoxin-like"/>
    <property type="match status" value="1"/>
</dbReference>
<dbReference type="Pfam" id="PF00462">
    <property type="entry name" value="Glutaredoxin"/>
    <property type="match status" value="1"/>
</dbReference>
<feature type="region of interest" description="Disordered" evidence="1">
    <location>
        <begin position="60"/>
        <end position="85"/>
    </location>
</feature>
<dbReference type="PANTHER" id="PTHR45669:SF14">
    <property type="entry name" value="EMB|CAB81925.1-RELATED"/>
    <property type="match status" value="1"/>
</dbReference>
<dbReference type="PANTHER" id="PTHR45669">
    <property type="entry name" value="GLUTAREDOXIN DOMAIN-CONTAINING CYSTEINE-RICH PROTEIN CG12206-RELATED"/>
    <property type="match status" value="1"/>
</dbReference>
<sequence length="381" mass="42311">MYSVKGKLLKKLKTVKKIGYLKPEIIILQEKETKKNLEPTVEDDPVIDDISLKMADLGNVFSDKENPRQKSSSLKPKIEPIGGKSLPEMDAPAFRRLDMNTGSLFDSGLVHVSEENPNLGSSFGDKENLRPKSSSSWSKIEPLGGNPLPEIDVSSFRRPDMNSGSLFDPNLLAAFEQVLISVRAMEAERMAMIDETIDQILKEEETQEALSKFEERCPPGGSQVVILYTTGLRGIRKTFEDCQRIRFLLENFKVSFFERDISMHREYREELWRALEGKVVPPRLFIKGRYIGGAEEVVGLHEQGKFKPLLHGIPLDESQGHCDSCGGIRFVLCSKCNGSTKILEEGGGGGGGGDGGGDWRRVRCGECNENGLVVCSLCSLR</sequence>
<protein>
    <recommendedName>
        <fullName evidence="2">Glutaredoxin domain-containing protein</fullName>
    </recommendedName>
</protein>
<evidence type="ECO:0000313" key="3">
    <source>
        <dbReference type="EMBL" id="VFQ96503.1"/>
    </source>
</evidence>
<gene>
    <name evidence="3" type="ORF">CCAM_LOCUS38279</name>
</gene>
<feature type="domain" description="Glutaredoxin" evidence="2">
    <location>
        <begin position="225"/>
        <end position="291"/>
    </location>
</feature>
<dbReference type="Proteomes" id="UP000595140">
    <property type="component" value="Unassembled WGS sequence"/>
</dbReference>
<dbReference type="OrthoDB" id="423313at2759"/>
<dbReference type="InterPro" id="IPR036249">
    <property type="entry name" value="Thioredoxin-like_sf"/>
</dbReference>
<dbReference type="PROSITE" id="PS51354">
    <property type="entry name" value="GLUTAREDOXIN_2"/>
    <property type="match status" value="1"/>
</dbReference>
<evidence type="ECO:0000259" key="2">
    <source>
        <dbReference type="Pfam" id="PF00462"/>
    </source>
</evidence>